<dbReference type="InterPro" id="IPR013216">
    <property type="entry name" value="Methyltransf_11"/>
</dbReference>
<evidence type="ECO:0000313" key="6">
    <source>
        <dbReference type="EMBL" id="RDB68975.1"/>
    </source>
</evidence>
<keyword evidence="8" id="KW-1185">Reference proteome</keyword>
<reference evidence="9" key="2">
    <citation type="submission" date="2018-05" db="EMBL/GenBank/DDBJ databases">
        <title>Genome Sequencing of selected type strains of the family Eggerthellaceae.</title>
        <authorList>
            <person name="Danylec N."/>
            <person name="Stoll D.A."/>
            <person name="Doetsch A."/>
            <person name="Huch M."/>
        </authorList>
    </citation>
    <scope>NUCLEOTIDE SEQUENCE [LARGE SCALE GENOMIC DNA]</scope>
    <source>
        <strain evidence="9">DSM 16107</strain>
    </source>
</reference>
<dbReference type="Gene3D" id="3.40.50.150">
    <property type="entry name" value="Vaccinia Virus protein VP39"/>
    <property type="match status" value="1"/>
</dbReference>
<evidence type="ECO:0000256" key="3">
    <source>
        <dbReference type="ARBA" id="ARBA00022679"/>
    </source>
</evidence>
<keyword evidence="3 7" id="KW-0808">Transferase</keyword>
<dbReference type="GO" id="GO:0008757">
    <property type="term" value="F:S-adenosylmethionine-dependent methyltransferase activity"/>
    <property type="evidence" value="ECO:0007669"/>
    <property type="project" value="InterPro"/>
</dbReference>
<dbReference type="InterPro" id="IPR029063">
    <property type="entry name" value="SAM-dependent_MTases_sf"/>
</dbReference>
<evidence type="ECO:0000256" key="1">
    <source>
        <dbReference type="ARBA" id="ARBA00008361"/>
    </source>
</evidence>
<comment type="caution">
    <text evidence="7">The sequence shown here is derived from an EMBL/GenBank/DDBJ whole genome shotgun (WGS) entry which is preliminary data.</text>
</comment>
<dbReference type="EMBL" id="QICC01000036">
    <property type="protein sequence ID" value="RNM41458.1"/>
    <property type="molecule type" value="Genomic_DNA"/>
</dbReference>
<dbReference type="PANTHER" id="PTHR44942">
    <property type="entry name" value="METHYLTRANSF_11 DOMAIN-CONTAINING PROTEIN"/>
    <property type="match status" value="1"/>
</dbReference>
<dbReference type="PANTHER" id="PTHR44942:SF4">
    <property type="entry name" value="METHYLTRANSFERASE TYPE 11 DOMAIN-CONTAINING PROTEIN"/>
    <property type="match status" value="1"/>
</dbReference>
<dbReference type="SUPFAM" id="SSF53335">
    <property type="entry name" value="S-adenosyl-L-methionine-dependent methyltransferases"/>
    <property type="match status" value="1"/>
</dbReference>
<dbReference type="CDD" id="cd02440">
    <property type="entry name" value="AdoMet_MTases"/>
    <property type="match status" value="1"/>
</dbReference>
<feature type="compositionally biased region" description="Basic residues" evidence="4">
    <location>
        <begin position="20"/>
        <end position="47"/>
    </location>
</feature>
<dbReference type="AlphaFoldDB" id="A0A3N0IWT7"/>
<dbReference type="Proteomes" id="UP000253817">
    <property type="component" value="Unassembled WGS sequence"/>
</dbReference>
<sequence length="353" mass="38480">MASGHARAPHRRGHDGVRGGRGRATKPVRPRRGRSQRGRRAARHKGRGQAPGPDRGHRPREGQVRRIRRTLRPRIAGRGKHHRLRQQEPGGLQVTKLKGGGSVGNERRFDGKADVYETARPGYAPALLTYLAAKEGFVPGAAVADVGSGTGRFSRQLLDLGCIVTGVEPNDQMRAVAEARLGEHPGYFSTAGSAERTGLADASVDRVCAAQAFHWMDAQAFRRECLRVLRPGGVVALVWNFRDPTSPLVRASAAVCARHCPRFTGFSGGMDFDGDAVARFFDGEYRTVSFPHDLAYDRRGFVDRMLSASYAPDRDDAARAAYVADFERLFDEHAQAGTLVMPNSTVAYLGEVA</sequence>
<comment type="similarity">
    <text evidence="1">Belongs to the methyltransferase superfamily.</text>
</comment>
<dbReference type="Pfam" id="PF08241">
    <property type="entry name" value="Methyltransf_11"/>
    <property type="match status" value="1"/>
</dbReference>
<reference evidence="6 8" key="1">
    <citation type="journal article" date="2018" name="Elife">
        <title>Discovery and characterization of a prevalent human gut bacterial enzyme sufficient for the inactivation of a family of plant toxins.</title>
        <authorList>
            <person name="Koppel N."/>
            <person name="Bisanz J.E."/>
            <person name="Pandelia M.E."/>
            <person name="Turnbaugh P.J."/>
            <person name="Balskus E.P."/>
        </authorList>
    </citation>
    <scope>NUCLEOTIDE SEQUENCE [LARGE SCALE GENOMIC DNA]</scope>
    <source>
        <strain evidence="6 8">DSM 16107</strain>
    </source>
</reference>
<dbReference type="GO" id="GO:0032259">
    <property type="term" value="P:methylation"/>
    <property type="evidence" value="ECO:0007669"/>
    <property type="project" value="UniProtKB-KW"/>
</dbReference>
<feature type="compositionally biased region" description="Basic and acidic residues" evidence="4">
    <location>
        <begin position="54"/>
        <end position="64"/>
    </location>
</feature>
<evidence type="ECO:0000313" key="9">
    <source>
        <dbReference type="Proteomes" id="UP000270112"/>
    </source>
</evidence>
<feature type="region of interest" description="Disordered" evidence="4">
    <location>
        <begin position="1"/>
        <end position="108"/>
    </location>
</feature>
<proteinExistence type="inferred from homology"/>
<evidence type="ECO:0000256" key="4">
    <source>
        <dbReference type="SAM" id="MobiDB-lite"/>
    </source>
</evidence>
<accession>A0A3N0IWT7</accession>
<keyword evidence="2 7" id="KW-0489">Methyltransferase</keyword>
<evidence type="ECO:0000256" key="2">
    <source>
        <dbReference type="ARBA" id="ARBA00022603"/>
    </source>
</evidence>
<evidence type="ECO:0000313" key="7">
    <source>
        <dbReference type="EMBL" id="RNM41458.1"/>
    </source>
</evidence>
<gene>
    <name evidence="6" type="ORF">C1876_08470</name>
    <name evidence="7" type="ORF">DMP09_09635</name>
</gene>
<evidence type="ECO:0000259" key="5">
    <source>
        <dbReference type="Pfam" id="PF08241"/>
    </source>
</evidence>
<feature type="compositionally biased region" description="Basic residues" evidence="4">
    <location>
        <begin position="65"/>
        <end position="84"/>
    </location>
</feature>
<protein>
    <submittedName>
        <fullName evidence="7">SAM-dependent methyltransferase</fullName>
    </submittedName>
</protein>
<dbReference type="EMBL" id="PPTT01000012">
    <property type="protein sequence ID" value="RDB68975.1"/>
    <property type="molecule type" value="Genomic_DNA"/>
</dbReference>
<dbReference type="InterPro" id="IPR051052">
    <property type="entry name" value="Diverse_substrate_MTase"/>
</dbReference>
<dbReference type="Proteomes" id="UP000270112">
    <property type="component" value="Unassembled WGS sequence"/>
</dbReference>
<reference evidence="7" key="3">
    <citation type="journal article" date="2019" name="Microbiol. Resour. Announc.">
        <title>Draft Genome Sequences of Type Strains of Gordonibacter faecihominis, Paraeggerthella hongkongensis, Parvibacter caecicola,Slackia equolifaciens, Slackia faecicanis, and Slackia isoflavoniconvertens.</title>
        <authorList>
            <person name="Danylec N."/>
            <person name="Stoll D.A."/>
            <person name="Dotsch A."/>
            <person name="Huch M."/>
        </authorList>
    </citation>
    <scope>NUCLEOTIDE SEQUENCE</scope>
    <source>
        <strain evidence="7">DSM 16107</strain>
    </source>
</reference>
<organism evidence="7 9">
    <name type="scientific">Eggerthella sinensis</name>
    <dbReference type="NCBI Taxonomy" id="242230"/>
    <lineage>
        <taxon>Bacteria</taxon>
        <taxon>Bacillati</taxon>
        <taxon>Actinomycetota</taxon>
        <taxon>Coriobacteriia</taxon>
        <taxon>Eggerthellales</taxon>
        <taxon>Eggerthellaceae</taxon>
        <taxon>Eggerthella</taxon>
    </lineage>
</organism>
<feature type="domain" description="Methyltransferase type 11" evidence="5">
    <location>
        <begin position="145"/>
        <end position="236"/>
    </location>
</feature>
<name>A0A3N0IWT7_9ACTN</name>
<evidence type="ECO:0000313" key="8">
    <source>
        <dbReference type="Proteomes" id="UP000253817"/>
    </source>
</evidence>